<name>A0A644YD62_9ZZZZ</name>
<dbReference type="EMBL" id="VSSQ01004598">
    <property type="protein sequence ID" value="MPM25878.1"/>
    <property type="molecule type" value="Genomic_DNA"/>
</dbReference>
<gene>
    <name evidence="1" type="ORF">SDC9_72379</name>
</gene>
<comment type="caution">
    <text evidence="1">The sequence shown here is derived from an EMBL/GenBank/DDBJ whole genome shotgun (WGS) entry which is preliminary data.</text>
</comment>
<dbReference type="AlphaFoldDB" id="A0A644YD62"/>
<evidence type="ECO:0000313" key="1">
    <source>
        <dbReference type="EMBL" id="MPM25878.1"/>
    </source>
</evidence>
<reference evidence="1" key="1">
    <citation type="submission" date="2019-08" db="EMBL/GenBank/DDBJ databases">
        <authorList>
            <person name="Kucharzyk K."/>
            <person name="Murdoch R.W."/>
            <person name="Higgins S."/>
            <person name="Loffler F."/>
        </authorList>
    </citation>
    <scope>NUCLEOTIDE SEQUENCE</scope>
</reference>
<organism evidence="1">
    <name type="scientific">bioreactor metagenome</name>
    <dbReference type="NCBI Taxonomy" id="1076179"/>
    <lineage>
        <taxon>unclassified sequences</taxon>
        <taxon>metagenomes</taxon>
        <taxon>ecological metagenomes</taxon>
    </lineage>
</organism>
<accession>A0A644YD62</accession>
<proteinExistence type="predicted"/>
<protein>
    <submittedName>
        <fullName evidence="1">Uncharacterized protein</fullName>
    </submittedName>
</protein>
<sequence length="204" mass="21502">MSIQRFQHGLSLVVGGLRVLKEFLQLGSFALCLGNQGDKERLRKGAFAVNGLDDLASQGFKLGGGLVVIGPDRAEQLFSLLHLFMAADIDDLAFWDGLRALKDLPHNFFNDTVKNVGRVPGLPVAFGLLAGFAVADIPHTLYNAVGIVLARVGPAVCRESEPGAAMAAKDISDQKRVSCDVARDGTLLLCGISAGGAYPLGGLE</sequence>